<dbReference type="InterPro" id="IPR052195">
    <property type="entry name" value="Bact_Alkyl/Aryl-Sulfatase"/>
</dbReference>
<feature type="domain" description="Metallo-beta-lactamase" evidence="5">
    <location>
        <begin position="85"/>
        <end position="306"/>
    </location>
</feature>
<accession>A0A9W8Y2P1</accession>
<protein>
    <recommendedName>
        <fullName evidence="5">Metallo-beta-lactamase domain-containing protein</fullName>
    </recommendedName>
</protein>
<reference evidence="6" key="1">
    <citation type="submission" date="2022-10" db="EMBL/GenBank/DDBJ databases">
        <title>Tapping the CABI collections for fungal endophytes: first genome assemblies for Collariella, Neodidymelliopsis, Ascochyta clinopodiicola, Didymella pomorum, Didymosphaeria variabile, Neocosmospora piperis and Neocucurbitaria cava.</title>
        <authorList>
            <person name="Hill R."/>
        </authorList>
    </citation>
    <scope>NUCLEOTIDE SEQUENCE</scope>
    <source>
        <strain evidence="6">IMI 356814</strain>
    </source>
</reference>
<evidence type="ECO:0000256" key="4">
    <source>
        <dbReference type="ARBA" id="ARBA00033751"/>
    </source>
</evidence>
<dbReference type="Gene3D" id="3.30.1050.10">
    <property type="entry name" value="SCP2 sterol-binding domain"/>
    <property type="match status" value="1"/>
</dbReference>
<organism evidence="6 7">
    <name type="scientific">Neocucurbitaria cava</name>
    <dbReference type="NCBI Taxonomy" id="798079"/>
    <lineage>
        <taxon>Eukaryota</taxon>
        <taxon>Fungi</taxon>
        <taxon>Dikarya</taxon>
        <taxon>Ascomycota</taxon>
        <taxon>Pezizomycotina</taxon>
        <taxon>Dothideomycetes</taxon>
        <taxon>Pleosporomycetidae</taxon>
        <taxon>Pleosporales</taxon>
        <taxon>Pleosporineae</taxon>
        <taxon>Cucurbitariaceae</taxon>
        <taxon>Neocucurbitaria</taxon>
    </lineage>
</organism>
<evidence type="ECO:0000256" key="1">
    <source>
        <dbReference type="ARBA" id="ARBA00022723"/>
    </source>
</evidence>
<name>A0A9W8Y2P1_9PLEO</name>
<gene>
    <name evidence="6" type="ORF">N0V83_008459</name>
</gene>
<dbReference type="SMART" id="SM00849">
    <property type="entry name" value="Lactamase_B"/>
    <property type="match status" value="1"/>
</dbReference>
<dbReference type="SUPFAM" id="SSF56281">
    <property type="entry name" value="Metallo-hydrolase/oxidoreductase"/>
    <property type="match status" value="1"/>
</dbReference>
<evidence type="ECO:0000313" key="7">
    <source>
        <dbReference type="Proteomes" id="UP001140560"/>
    </source>
</evidence>
<keyword evidence="1" id="KW-0479">Metal-binding</keyword>
<dbReference type="PANTHER" id="PTHR43223:SF1">
    <property type="entry name" value="ALKYL_ARYL-SULFATASE BDS1"/>
    <property type="match status" value="1"/>
</dbReference>
<dbReference type="InterPro" id="IPR036527">
    <property type="entry name" value="SCP2_sterol-bd_dom_sf"/>
</dbReference>
<dbReference type="Pfam" id="PF14864">
    <property type="entry name" value="Alkyl_sulf_C"/>
    <property type="match status" value="1"/>
</dbReference>
<dbReference type="InterPro" id="IPR029229">
    <property type="entry name" value="Alkyl_sulf_C"/>
</dbReference>
<dbReference type="Proteomes" id="UP001140560">
    <property type="component" value="Unassembled WGS sequence"/>
</dbReference>
<dbReference type="Gene3D" id="3.60.15.30">
    <property type="entry name" value="Metallo-beta-lactamase domain"/>
    <property type="match status" value="1"/>
</dbReference>
<dbReference type="CDD" id="cd07710">
    <property type="entry name" value="arylsulfatase_Sdsa1-like_MBL-fold"/>
    <property type="match status" value="1"/>
</dbReference>
<evidence type="ECO:0000313" key="6">
    <source>
        <dbReference type="EMBL" id="KAJ4365838.1"/>
    </source>
</evidence>
<dbReference type="Pfam" id="PF14863">
    <property type="entry name" value="Alkyl_sulf_dimr"/>
    <property type="match status" value="1"/>
</dbReference>
<keyword evidence="2" id="KW-0378">Hydrolase</keyword>
<evidence type="ECO:0000259" key="5">
    <source>
        <dbReference type="SMART" id="SM00849"/>
    </source>
</evidence>
<dbReference type="GO" id="GO:0018909">
    <property type="term" value="P:dodecyl sulfate metabolic process"/>
    <property type="evidence" value="ECO:0007669"/>
    <property type="project" value="InterPro"/>
</dbReference>
<comment type="similarity">
    <text evidence="4">Belongs to the metallo-beta-lactamase superfamily. Type III sulfatase family.</text>
</comment>
<dbReference type="GO" id="GO:0046872">
    <property type="term" value="F:metal ion binding"/>
    <property type="evidence" value="ECO:0007669"/>
    <property type="project" value="UniProtKB-KW"/>
</dbReference>
<evidence type="ECO:0000256" key="3">
    <source>
        <dbReference type="ARBA" id="ARBA00022833"/>
    </source>
</evidence>
<dbReference type="InterPro" id="IPR001279">
    <property type="entry name" value="Metallo-B-lactamas"/>
</dbReference>
<dbReference type="Gene3D" id="1.25.40.880">
    <property type="entry name" value="Alkyl sulfatase, dimerisation domain"/>
    <property type="match status" value="1"/>
</dbReference>
<dbReference type="InterPro" id="IPR036866">
    <property type="entry name" value="RibonucZ/Hydroxyglut_hydro"/>
</dbReference>
<dbReference type="GO" id="GO:0046983">
    <property type="term" value="F:protein dimerization activity"/>
    <property type="evidence" value="ECO:0007669"/>
    <property type="project" value="InterPro"/>
</dbReference>
<keyword evidence="7" id="KW-1185">Reference proteome</keyword>
<dbReference type="GO" id="GO:0018741">
    <property type="term" value="F:linear primary-alkylsulfatase activity"/>
    <property type="evidence" value="ECO:0007669"/>
    <property type="project" value="InterPro"/>
</dbReference>
<sequence length="616" mass="68420">MACEPSFDDRQDFEDASRGFIDALSPGIIKRNDGQIVWNIDEYAFLEGPCPATANQKLWRQGQLNSMQGLYEIIPSIYQIRAFDLSNMTIIEGKEGIIVIDPLISNECAKAGLDIYRKHRDPEGKRKVTGMIYSHSHGDHYMGAAGVLQNETEISIIAPDGFMEAVMSESILAGPAMRRRAWYMYGNGLPRAATGQIGVGLGMGSSKGTTSLIPPNLLIKETGEEHTVDGVRIVFQMVPETEAPAEVNFFFPDLNALCVPETATNCMHNIVTLRGAQVRDAKAWSGYLDEVVELYGRKADVLFGSHNWPTWGRTALIRRLSEQRDMYAYLHDQTVRLMNLGMTGTEIAEHITLPPNLSRAWHCQGFYGSVSHNVKGIYQKYLTWFDGNPAHLWSHPRAAEGLRYVECMGGIDALCAKASNFASRRDLRFAATLLDHAVAAYPEVQKPKALLADVYEKLGFGAENATWRNFYLTASQELRQEKKGDGNEKMVAGGRTPLGENLQINQWFDVLSIQIDGELAAARDTKLAIAIEVVDKDELWTVQISNGVLIHRRHQEGQDRGTDIDLMLRVTKLELLSALRGDDVKSEKYTGNLDALKEVLQLTSVNTGAARGPSQL</sequence>
<dbReference type="Pfam" id="PF00753">
    <property type="entry name" value="Lactamase_B"/>
    <property type="match status" value="1"/>
</dbReference>
<dbReference type="SUPFAM" id="SSF55718">
    <property type="entry name" value="SCP-like"/>
    <property type="match status" value="1"/>
</dbReference>
<dbReference type="InterPro" id="IPR029228">
    <property type="entry name" value="Alkyl_sulf_dimr"/>
</dbReference>
<proteinExistence type="inferred from homology"/>
<dbReference type="InterPro" id="IPR044097">
    <property type="entry name" value="Bds1/SdsA1_MBL-fold"/>
</dbReference>
<dbReference type="PANTHER" id="PTHR43223">
    <property type="entry name" value="ALKYL/ARYL-SULFATASE"/>
    <property type="match status" value="1"/>
</dbReference>
<dbReference type="EMBL" id="JAPEUY010000015">
    <property type="protein sequence ID" value="KAJ4365838.1"/>
    <property type="molecule type" value="Genomic_DNA"/>
</dbReference>
<dbReference type="InterPro" id="IPR038536">
    <property type="entry name" value="Alkyl/aryl-sulf_dimr_sf"/>
</dbReference>
<keyword evidence="3" id="KW-0862">Zinc</keyword>
<dbReference type="FunFam" id="3.60.15.30:FF:000001">
    <property type="entry name" value="Alkyl/aryl-sulfatase BDS1"/>
    <property type="match status" value="1"/>
</dbReference>
<evidence type="ECO:0000256" key="2">
    <source>
        <dbReference type="ARBA" id="ARBA00022801"/>
    </source>
</evidence>
<comment type="caution">
    <text evidence="6">The sequence shown here is derived from an EMBL/GenBank/DDBJ whole genome shotgun (WGS) entry which is preliminary data.</text>
</comment>
<dbReference type="OrthoDB" id="449487at2759"/>
<dbReference type="AlphaFoldDB" id="A0A9W8Y2P1"/>